<organism evidence="1 2">
    <name type="scientific">Macrophomina phaseolina (strain MS6)</name>
    <name type="common">Charcoal rot fungus</name>
    <dbReference type="NCBI Taxonomy" id="1126212"/>
    <lineage>
        <taxon>Eukaryota</taxon>
        <taxon>Fungi</taxon>
        <taxon>Dikarya</taxon>
        <taxon>Ascomycota</taxon>
        <taxon>Pezizomycotina</taxon>
        <taxon>Dothideomycetes</taxon>
        <taxon>Dothideomycetes incertae sedis</taxon>
        <taxon>Botryosphaeriales</taxon>
        <taxon>Botryosphaeriaceae</taxon>
        <taxon>Macrophomina</taxon>
    </lineage>
</organism>
<sequence>MYICFVQGDDWLTCPASLRRLCFIYPWLERRKADRLCSTSEFIFLCSGLLVFCLCLEGKSTERLRTGNVQNLKMYHRIFELTAVGESVLVRLPVCRNALSIVPQSNRDYGIPFARSQSDGSSHYKACIRKLCLSYSQGWNSV</sequence>
<dbReference type="EMBL" id="AHHD01000100">
    <property type="protein sequence ID" value="EKG19980.1"/>
    <property type="molecule type" value="Genomic_DNA"/>
</dbReference>
<protein>
    <submittedName>
        <fullName evidence="1">Uncharacterized protein</fullName>
    </submittedName>
</protein>
<dbReference type="InParanoid" id="K2STF0"/>
<accession>K2STF0</accession>
<dbReference type="AlphaFoldDB" id="K2STF0"/>
<gene>
    <name evidence="1" type="ORF">MPH_02710</name>
</gene>
<proteinExistence type="predicted"/>
<name>K2STF0_MACPH</name>
<dbReference type="Proteomes" id="UP000007129">
    <property type="component" value="Unassembled WGS sequence"/>
</dbReference>
<dbReference type="HOGENOM" id="CLU_1816167_0_0_1"/>
<comment type="caution">
    <text evidence="1">The sequence shown here is derived from an EMBL/GenBank/DDBJ whole genome shotgun (WGS) entry which is preliminary data.</text>
</comment>
<dbReference type="VEuPathDB" id="FungiDB:MPH_02710"/>
<evidence type="ECO:0000313" key="2">
    <source>
        <dbReference type="Proteomes" id="UP000007129"/>
    </source>
</evidence>
<reference evidence="1 2" key="1">
    <citation type="journal article" date="2012" name="BMC Genomics">
        <title>Tools to kill: Genome of one of the most destructive plant pathogenic fungi Macrophomina phaseolina.</title>
        <authorList>
            <person name="Islam M.S."/>
            <person name="Haque M.S."/>
            <person name="Islam M.M."/>
            <person name="Emdad E.M."/>
            <person name="Halim A."/>
            <person name="Hossen Q.M.M."/>
            <person name="Hossain M.Z."/>
            <person name="Ahmed B."/>
            <person name="Rahim S."/>
            <person name="Rahman M.S."/>
            <person name="Alam M.M."/>
            <person name="Hou S."/>
            <person name="Wan X."/>
            <person name="Saito J.A."/>
            <person name="Alam M."/>
        </authorList>
    </citation>
    <scope>NUCLEOTIDE SEQUENCE [LARGE SCALE GENOMIC DNA]</scope>
    <source>
        <strain evidence="1 2">MS6</strain>
    </source>
</reference>
<evidence type="ECO:0000313" key="1">
    <source>
        <dbReference type="EMBL" id="EKG19980.1"/>
    </source>
</evidence>